<reference evidence="2 3" key="1">
    <citation type="submission" date="2020-05" db="EMBL/GenBank/DDBJ databases">
        <title>Complete genome sequencing of Campylobacter and Arcobacter type strains.</title>
        <authorList>
            <person name="Miller W.G."/>
            <person name="Yee E."/>
        </authorList>
    </citation>
    <scope>NUCLEOTIDE SEQUENCE [LARGE SCALE GENOMIC DNA]</scope>
    <source>
        <strain evidence="2 3">CCUG 73571</strain>
    </source>
</reference>
<name>A0A7L5HXQ3_9BACT</name>
<dbReference type="Proteomes" id="UP000509246">
    <property type="component" value="Chromosome"/>
</dbReference>
<accession>A0A7L5HXQ3</accession>
<dbReference type="AlphaFoldDB" id="A0A7L5HXQ3"/>
<gene>
    <name evidence="2" type="ORF">CARM_0835</name>
</gene>
<evidence type="ECO:0000313" key="3">
    <source>
        <dbReference type="Proteomes" id="UP000509246"/>
    </source>
</evidence>
<dbReference type="KEGG" id="carm:CARM_0835"/>
<keyword evidence="1" id="KW-0472">Membrane</keyword>
<keyword evidence="1" id="KW-1133">Transmembrane helix</keyword>
<keyword evidence="3" id="KW-1185">Reference proteome</keyword>
<organism evidence="2 3">
    <name type="scientific">Campylobacter armoricus</name>
    <dbReference type="NCBI Taxonomy" id="2505970"/>
    <lineage>
        <taxon>Bacteria</taxon>
        <taxon>Pseudomonadati</taxon>
        <taxon>Campylobacterota</taxon>
        <taxon>Epsilonproteobacteria</taxon>
        <taxon>Campylobacterales</taxon>
        <taxon>Campylobacteraceae</taxon>
        <taxon>Campylobacter</taxon>
    </lineage>
</organism>
<sequence>MFNLKKIGIKTNKISKKFFTMNKKKINNNYINYEKLLYINFPNLLNEDEILIKSFKELGIKDDFSYKLAYFYNEQHTHVFLTKFENILDYDVLIPEPLLFEAYFNQKISKNLVLIFKNKYIVLVEYLGNQFQNCKTIPNSIYNINYEQQLKNNYENILSVNDVKSISGFKKNDSNILYFELLQSNINFKINFALKEEKLIYKTLSFKILSSFIFGVLFALIYPLYLYFHGLTIENEIERYENILVEEEATLKHFKQKQKQTLNLINMQNENNEKNQYLYDFYKNTLCYKDFYNFIKILNIHKSLIEKLIFKDNVFQIELTKDYNFYDDFKKYGFILKNKEINNEKINIYLQKNI</sequence>
<proteinExistence type="predicted"/>
<protein>
    <recommendedName>
        <fullName evidence="4">Transmembrane protein</fullName>
    </recommendedName>
</protein>
<evidence type="ECO:0000313" key="2">
    <source>
        <dbReference type="EMBL" id="QKF79746.1"/>
    </source>
</evidence>
<evidence type="ECO:0000256" key="1">
    <source>
        <dbReference type="SAM" id="Phobius"/>
    </source>
</evidence>
<evidence type="ECO:0008006" key="4">
    <source>
        <dbReference type="Google" id="ProtNLM"/>
    </source>
</evidence>
<dbReference type="EMBL" id="CP053825">
    <property type="protein sequence ID" value="QKF79746.1"/>
    <property type="molecule type" value="Genomic_DNA"/>
</dbReference>
<keyword evidence="1" id="KW-0812">Transmembrane</keyword>
<feature type="transmembrane region" description="Helical" evidence="1">
    <location>
        <begin position="208"/>
        <end position="228"/>
    </location>
</feature>